<dbReference type="PANTHER" id="PTHR14464">
    <property type="entry name" value="EXONUCLEASE V"/>
    <property type="match status" value="1"/>
</dbReference>
<keyword evidence="3" id="KW-1185">Reference proteome</keyword>
<accession>A0A2P6QHQ0</accession>
<evidence type="ECO:0000313" key="3">
    <source>
        <dbReference type="Proteomes" id="UP000238479"/>
    </source>
</evidence>
<keyword evidence="2" id="KW-0540">Nuclease</keyword>
<sequence>MTQSPSDSLLDHHARPHLVPEIPIEIVSDEEMALLEAALLSAGSLIPSTVRAFPSFRSSHFPSNVRSIQSITLVSKKRFSGCSQPDIEDSGLGFNTTQKKTRLAESFLHRFRRKKGLCVTDFTSAEWCEKQTEFELLGGKKKINKAMKAGSKRHAKLEEEVLTRVKVDIKSDEDKFALKLLNCITGINQLQFEGLTRELPLIGFVEGVWMVGVIDEVQMPATETQRNPLLVDTKTRVKDTLPAEPQRRNGRLQLMCYKYMWDNLVSSEFPSDQFFDYFSLNPDCDLSEEIREVTAKSGCPAKTLDDVVRYYRNTWSMLPPAHDQLLLRYELQKDHSLIGEDKFAYDSDWVEKQIQFSLEFWLGEREASYTPEEERWKCNFCQFASTCPAKSVTCSNLPT</sequence>
<evidence type="ECO:0000256" key="1">
    <source>
        <dbReference type="ARBA" id="ARBA00009797"/>
    </source>
</evidence>
<keyword evidence="2" id="KW-0269">Exonuclease</keyword>
<dbReference type="EMBL" id="PDCK01000043">
    <property type="protein sequence ID" value="PRQ33705.1"/>
    <property type="molecule type" value="Genomic_DNA"/>
</dbReference>
<dbReference type="Proteomes" id="UP000238479">
    <property type="component" value="Chromosome 5"/>
</dbReference>
<reference evidence="2 3" key="1">
    <citation type="journal article" date="2018" name="Nat. Genet.">
        <title>The Rosa genome provides new insights in the design of modern roses.</title>
        <authorList>
            <person name="Bendahmane M."/>
        </authorList>
    </citation>
    <scope>NUCLEOTIDE SEQUENCE [LARGE SCALE GENOMIC DNA]</scope>
    <source>
        <strain evidence="3">cv. Old Blush</strain>
    </source>
</reference>
<dbReference type="GO" id="GO:0005634">
    <property type="term" value="C:nucleus"/>
    <property type="evidence" value="ECO:0007669"/>
    <property type="project" value="TreeGrafter"/>
</dbReference>
<dbReference type="OMA" id="CPDKPLG"/>
<proteinExistence type="inferred from homology"/>
<dbReference type="Gene3D" id="3.90.320.10">
    <property type="match status" value="1"/>
</dbReference>
<protein>
    <submittedName>
        <fullName evidence="2">Putative exonuclease V</fullName>
    </submittedName>
</protein>
<comment type="caution">
    <text evidence="2">The sequence shown here is derived from an EMBL/GenBank/DDBJ whole genome shotgun (WGS) entry which is preliminary data.</text>
</comment>
<dbReference type="GO" id="GO:0036297">
    <property type="term" value="P:interstrand cross-link repair"/>
    <property type="evidence" value="ECO:0007669"/>
    <property type="project" value="TreeGrafter"/>
</dbReference>
<comment type="similarity">
    <text evidence="1">Belongs to the EXO5 family.</text>
</comment>
<dbReference type="PANTHER" id="PTHR14464:SF4">
    <property type="entry name" value="EXONUCLEASE V"/>
    <property type="match status" value="1"/>
</dbReference>
<organism evidence="2 3">
    <name type="scientific">Rosa chinensis</name>
    <name type="common">China rose</name>
    <dbReference type="NCBI Taxonomy" id="74649"/>
    <lineage>
        <taxon>Eukaryota</taxon>
        <taxon>Viridiplantae</taxon>
        <taxon>Streptophyta</taxon>
        <taxon>Embryophyta</taxon>
        <taxon>Tracheophyta</taxon>
        <taxon>Spermatophyta</taxon>
        <taxon>Magnoliopsida</taxon>
        <taxon>eudicotyledons</taxon>
        <taxon>Gunneridae</taxon>
        <taxon>Pentapetalae</taxon>
        <taxon>rosids</taxon>
        <taxon>fabids</taxon>
        <taxon>Rosales</taxon>
        <taxon>Rosaceae</taxon>
        <taxon>Rosoideae</taxon>
        <taxon>Rosoideae incertae sedis</taxon>
        <taxon>Rosa</taxon>
    </lineage>
</organism>
<evidence type="ECO:0000313" key="2">
    <source>
        <dbReference type="EMBL" id="PRQ33705.1"/>
    </source>
</evidence>
<dbReference type="GO" id="GO:0045145">
    <property type="term" value="F:single-stranded DNA 5'-3' DNA exonuclease activity"/>
    <property type="evidence" value="ECO:0007669"/>
    <property type="project" value="InterPro"/>
</dbReference>
<dbReference type="OrthoDB" id="354769at2759"/>
<dbReference type="Pfam" id="PF09810">
    <property type="entry name" value="Exo5"/>
    <property type="match status" value="2"/>
</dbReference>
<dbReference type="InterPro" id="IPR019190">
    <property type="entry name" value="EXOV"/>
</dbReference>
<keyword evidence="2" id="KW-0378">Hydrolase</keyword>
<dbReference type="AlphaFoldDB" id="A0A2P6QHQ0"/>
<gene>
    <name evidence="2" type="ORF">RchiOBHm_Chr5g0060611</name>
</gene>
<name>A0A2P6QHQ0_ROSCH</name>
<dbReference type="InterPro" id="IPR011604">
    <property type="entry name" value="PDDEXK-like_dom_sf"/>
</dbReference>
<dbReference type="Gramene" id="PRQ33705">
    <property type="protein sequence ID" value="PRQ33705"/>
    <property type="gene ID" value="RchiOBHm_Chr5g0060611"/>
</dbReference>